<sequence>MAIMNISVTNKCLLFKLQEYYNTINKIHLNQIYNNFCLCNTNKLYCFNMLINNKLVYKISRKYKIIQNMNMTEYTNVIFELYTLKINKKQNFIFNIKINNKIYYLKKIVSNVINKFPLRKRNLELFVPASSVRNYLLNDPLLDYLKEYNIYSLTDQPRKRKRIINNDSILQSHYSSIIMNAGIEFENELIKLLLKNHKIITVATNPSHSKSKAKYEETIELMKNGIEIIYQGVLHNTDNNTFGMPDLLVRSDYINILLNYKVITDEEAILPSNNLKINYHYKVIDIKHSNIYLRSDGIHILNTNSCPAYKGQLYVYTIALNKILGININKAFIWGKKYKTAKPDIINFMNKLGVINYDTVDINYVNLTNKAIKWIKNVKRNGNKWKLLPYPYFNELYPNMKNEKDGVWHTLKIELNKKLYEITDVWCCTIKNRNEAHKHNIFGWNDPKCTSKIMGFNENKKQGKIIDEILNINRQHKYIMKPDKIVYDRKNWDITNDNILECYLDFETINSHFNSKIQNGIINNNDEQYIFLIGLGYYIDSKWNYESFIMEHKSSNAEISMFNNFYNYLNNLLKQYNKNNIIFYHWSCAEVCMFNKYKFKNNITTVDNFIFYDLNKVFTEEPIVIKGALNFSLKTIAKALYNNKLIKTYWDNNNSCSNGLNALILANNIYNNNNIIIKSTLQEIINYNEIDCKIVGEIHLLIKNIK</sequence>
<dbReference type="AlphaFoldDB" id="A0A6C0H900"/>
<dbReference type="InterPro" id="IPR012337">
    <property type="entry name" value="RNaseH-like_sf"/>
</dbReference>
<accession>A0A6C0H900</accession>
<organism evidence="1">
    <name type="scientific">viral metagenome</name>
    <dbReference type="NCBI Taxonomy" id="1070528"/>
    <lineage>
        <taxon>unclassified sequences</taxon>
        <taxon>metagenomes</taxon>
        <taxon>organismal metagenomes</taxon>
    </lineage>
</organism>
<dbReference type="EMBL" id="MN739905">
    <property type="protein sequence ID" value="QHT76877.1"/>
    <property type="molecule type" value="Genomic_DNA"/>
</dbReference>
<protein>
    <submittedName>
        <fullName evidence="1">Uncharacterized protein</fullName>
    </submittedName>
</protein>
<reference evidence="1" key="1">
    <citation type="journal article" date="2020" name="Nature">
        <title>Giant virus diversity and host interactions through global metagenomics.</title>
        <authorList>
            <person name="Schulz F."/>
            <person name="Roux S."/>
            <person name="Paez-Espino D."/>
            <person name="Jungbluth S."/>
            <person name="Walsh D.A."/>
            <person name="Denef V.J."/>
            <person name="McMahon K.D."/>
            <person name="Konstantinidis K.T."/>
            <person name="Eloe-Fadrosh E.A."/>
            <person name="Kyrpides N.C."/>
            <person name="Woyke T."/>
        </authorList>
    </citation>
    <scope>NUCLEOTIDE SEQUENCE</scope>
    <source>
        <strain evidence="1">GVMAG-M-3300023179-82</strain>
    </source>
</reference>
<proteinExistence type="predicted"/>
<evidence type="ECO:0000313" key="1">
    <source>
        <dbReference type="EMBL" id="QHT76877.1"/>
    </source>
</evidence>
<dbReference type="SUPFAM" id="SSF53098">
    <property type="entry name" value="Ribonuclease H-like"/>
    <property type="match status" value="1"/>
</dbReference>
<name>A0A6C0H900_9ZZZZ</name>